<organism evidence="1 2">
    <name type="scientific">Bradyrhizobium diazoefficiens</name>
    <dbReference type="NCBI Taxonomy" id="1355477"/>
    <lineage>
        <taxon>Bacteria</taxon>
        <taxon>Pseudomonadati</taxon>
        <taxon>Pseudomonadota</taxon>
        <taxon>Alphaproteobacteria</taxon>
        <taxon>Hyphomicrobiales</taxon>
        <taxon>Nitrobacteraceae</taxon>
        <taxon>Bradyrhizobium</taxon>
    </lineage>
</organism>
<gene>
    <name evidence="1" type="ORF">NK6_8651</name>
</gene>
<dbReference type="RefSeq" id="WP_060911911.1">
    <property type="nucleotide sequence ID" value="NZ_AP022639.1"/>
</dbReference>
<proteinExistence type="predicted"/>
<accession>A0A0E3VX01</accession>
<protein>
    <recommendedName>
        <fullName evidence="3">Phage tail protein</fullName>
    </recommendedName>
</protein>
<name>A0A0E3VX01_9BRAD</name>
<evidence type="ECO:0000313" key="2">
    <source>
        <dbReference type="Proteomes" id="UP000063308"/>
    </source>
</evidence>
<reference evidence="1 2" key="1">
    <citation type="submission" date="2014-11" db="EMBL/GenBank/DDBJ databases">
        <title>Symbiosis island explosion on the genome of extra-slow-growing strains of soybean bradyrhizobia with massive insertion sequences.</title>
        <authorList>
            <person name="Iida T."/>
            <person name="Minamisawa K."/>
        </authorList>
    </citation>
    <scope>NUCLEOTIDE SEQUENCE [LARGE SCALE GENOMIC DNA]</scope>
    <source>
        <strain evidence="1 2">NK6</strain>
    </source>
</reference>
<dbReference type="EMBL" id="AP014685">
    <property type="protein sequence ID" value="BAR61800.1"/>
    <property type="molecule type" value="Genomic_DNA"/>
</dbReference>
<dbReference type="InterPro" id="IPR011855">
    <property type="entry name" value="Phgtail_TP901_1"/>
</dbReference>
<evidence type="ECO:0000313" key="1">
    <source>
        <dbReference type="EMBL" id="BAR61800.1"/>
    </source>
</evidence>
<dbReference type="AlphaFoldDB" id="A0A0E3VX01"/>
<dbReference type="Proteomes" id="UP000063308">
    <property type="component" value="Chromosome"/>
</dbReference>
<dbReference type="Pfam" id="PF06199">
    <property type="entry name" value="Phage_tail_2"/>
    <property type="match status" value="1"/>
</dbReference>
<evidence type="ECO:0008006" key="3">
    <source>
        <dbReference type="Google" id="ProtNLM"/>
    </source>
</evidence>
<sequence>MTQASTLKFSQFLIKLGNGAAPEVFSAPCGLNSRGFSRTAATNDTNVPDCDNPDAPSWLERDVVSLSGQMTGSGVVADEDFDIWNSWFESGVSKTVQVTLGTRTWQGKAILSKLDITAQRGQRVTFSATLDSDGEIALQ</sequence>